<protein>
    <submittedName>
        <fullName evidence="1">Uncharacterized protein</fullName>
    </submittedName>
</protein>
<dbReference type="Proteomes" id="UP000499080">
    <property type="component" value="Unassembled WGS sequence"/>
</dbReference>
<keyword evidence="2" id="KW-1185">Reference proteome</keyword>
<evidence type="ECO:0000313" key="2">
    <source>
        <dbReference type="Proteomes" id="UP000499080"/>
    </source>
</evidence>
<proteinExistence type="predicted"/>
<reference evidence="1 2" key="1">
    <citation type="journal article" date="2019" name="Sci. Rep.">
        <title>Orb-weaving spider Araneus ventricosus genome elucidates the spidroin gene catalogue.</title>
        <authorList>
            <person name="Kono N."/>
            <person name="Nakamura H."/>
            <person name="Ohtoshi R."/>
            <person name="Moran D.A.P."/>
            <person name="Shinohara A."/>
            <person name="Yoshida Y."/>
            <person name="Fujiwara M."/>
            <person name="Mori M."/>
            <person name="Tomita M."/>
            <person name="Arakawa K."/>
        </authorList>
    </citation>
    <scope>NUCLEOTIDE SEQUENCE [LARGE SCALE GENOMIC DNA]</scope>
</reference>
<dbReference type="EMBL" id="BGPR01037756">
    <property type="protein sequence ID" value="GBO13442.1"/>
    <property type="molecule type" value="Genomic_DNA"/>
</dbReference>
<evidence type="ECO:0000313" key="1">
    <source>
        <dbReference type="EMBL" id="GBO13442.1"/>
    </source>
</evidence>
<accession>A0A4Y2UMI6</accession>
<name>A0A4Y2UMI6_ARAVE</name>
<sequence>MNIESSELFKTLFNILYIRKINDVSIFGKLIDRLQSHSRHKTFKYDEQRSPSSSKIDSEVFSLSELNDLENCATGLRGTTDYLDLYTSDDAGDVCRNFQQDEYRESEQSSLHLTNNEAYFLITIIFN</sequence>
<comment type="caution">
    <text evidence="1">The sequence shown here is derived from an EMBL/GenBank/DDBJ whole genome shotgun (WGS) entry which is preliminary data.</text>
</comment>
<organism evidence="1 2">
    <name type="scientific">Araneus ventricosus</name>
    <name type="common">Orbweaver spider</name>
    <name type="synonym">Epeira ventricosa</name>
    <dbReference type="NCBI Taxonomy" id="182803"/>
    <lineage>
        <taxon>Eukaryota</taxon>
        <taxon>Metazoa</taxon>
        <taxon>Ecdysozoa</taxon>
        <taxon>Arthropoda</taxon>
        <taxon>Chelicerata</taxon>
        <taxon>Arachnida</taxon>
        <taxon>Araneae</taxon>
        <taxon>Araneomorphae</taxon>
        <taxon>Entelegynae</taxon>
        <taxon>Araneoidea</taxon>
        <taxon>Araneidae</taxon>
        <taxon>Araneus</taxon>
    </lineage>
</organism>
<gene>
    <name evidence="1" type="ORF">AVEN_61837_1</name>
</gene>
<dbReference type="AlphaFoldDB" id="A0A4Y2UMI6"/>